<feature type="compositionally biased region" description="Basic and acidic residues" evidence="7">
    <location>
        <begin position="34"/>
        <end position="67"/>
    </location>
</feature>
<comment type="function">
    <text evidence="6">Catalyzes the conversion of 7,8-dihydroneopterin to 6-hydroxymethyl-7,8-dihydropterin.</text>
</comment>
<dbReference type="InterPro" id="IPR006157">
    <property type="entry name" value="FolB_dom"/>
</dbReference>
<dbReference type="FunFam" id="3.30.1130.10:FF:000003">
    <property type="entry name" value="7,8-dihydroneopterin aldolase"/>
    <property type="match status" value="1"/>
</dbReference>
<dbReference type="EC" id="4.1.2.25" evidence="6"/>
<dbReference type="GO" id="GO:0004150">
    <property type="term" value="F:dihydroneopterin aldolase activity"/>
    <property type="evidence" value="ECO:0007669"/>
    <property type="project" value="UniProtKB-UniRule"/>
</dbReference>
<evidence type="ECO:0000256" key="3">
    <source>
        <dbReference type="ARBA" id="ARBA00005708"/>
    </source>
</evidence>
<feature type="compositionally biased region" description="Basic residues" evidence="7">
    <location>
        <begin position="131"/>
        <end position="145"/>
    </location>
</feature>
<evidence type="ECO:0000256" key="5">
    <source>
        <dbReference type="ARBA" id="ARBA00023239"/>
    </source>
</evidence>
<dbReference type="SMART" id="SM00905">
    <property type="entry name" value="FolB"/>
    <property type="match status" value="1"/>
</dbReference>
<dbReference type="GO" id="GO:0046656">
    <property type="term" value="P:folic acid biosynthetic process"/>
    <property type="evidence" value="ECO:0007669"/>
    <property type="project" value="UniProtKB-UniRule"/>
</dbReference>
<accession>A0A6L5GC63</accession>
<comment type="pathway">
    <text evidence="2 6">Cofactor biosynthesis; tetrahydrofolate biosynthesis; 2-amino-4-hydroxy-6-hydroxymethyl-7,8-dihydropteridine diphosphate from 7,8-dihydroneopterin triphosphate: step 3/4.</text>
</comment>
<comment type="caution">
    <text evidence="9">The sequence shown here is derived from an EMBL/GenBank/DDBJ whole genome shotgun (WGS) entry which is preliminary data.</text>
</comment>
<dbReference type="InterPro" id="IPR043133">
    <property type="entry name" value="GTP-CH-I_C/QueF"/>
</dbReference>
<reference evidence="9 10" key="1">
    <citation type="submission" date="2019-10" db="EMBL/GenBank/DDBJ databases">
        <title>Glycomyces albidus sp. nov., a novel actinomycete isolated from rhizosphere soil of wheat (Triticum aestivum L.).</title>
        <authorList>
            <person name="Qian L."/>
        </authorList>
    </citation>
    <scope>NUCLEOTIDE SEQUENCE [LARGE SCALE GENOMIC DNA]</scope>
    <source>
        <strain evidence="9 10">NEAU-7082</strain>
    </source>
</reference>
<evidence type="ECO:0000259" key="8">
    <source>
        <dbReference type="SMART" id="SM00905"/>
    </source>
</evidence>
<dbReference type="GO" id="GO:0046654">
    <property type="term" value="P:tetrahydrofolate biosynthetic process"/>
    <property type="evidence" value="ECO:0007669"/>
    <property type="project" value="UniProtKB-UniRule"/>
</dbReference>
<dbReference type="Proteomes" id="UP000477750">
    <property type="component" value="Unassembled WGS sequence"/>
</dbReference>
<keyword evidence="5 6" id="KW-0456">Lyase</keyword>
<feature type="domain" description="Dihydroneopterin aldolase/epimerase" evidence="8">
    <location>
        <begin position="178"/>
        <end position="290"/>
    </location>
</feature>
<dbReference type="InterPro" id="IPR006156">
    <property type="entry name" value="Dihydroneopterin_aldolase"/>
</dbReference>
<comment type="catalytic activity">
    <reaction evidence="1 6">
        <text>7,8-dihydroneopterin = 6-hydroxymethyl-7,8-dihydropterin + glycolaldehyde</text>
        <dbReference type="Rhea" id="RHEA:10540"/>
        <dbReference type="ChEBI" id="CHEBI:17001"/>
        <dbReference type="ChEBI" id="CHEBI:17071"/>
        <dbReference type="ChEBI" id="CHEBI:44841"/>
        <dbReference type="EC" id="4.1.2.25"/>
    </reaction>
</comment>
<dbReference type="GO" id="GO:0005737">
    <property type="term" value="C:cytoplasm"/>
    <property type="evidence" value="ECO:0007669"/>
    <property type="project" value="TreeGrafter"/>
</dbReference>
<evidence type="ECO:0000313" key="10">
    <source>
        <dbReference type="Proteomes" id="UP000477750"/>
    </source>
</evidence>
<dbReference type="CDD" id="cd00534">
    <property type="entry name" value="DHNA_DHNTPE"/>
    <property type="match status" value="1"/>
</dbReference>
<name>A0A6L5GC63_9ACTN</name>
<dbReference type="PANTHER" id="PTHR42844">
    <property type="entry name" value="DIHYDRONEOPTERIN ALDOLASE 1-RELATED"/>
    <property type="match status" value="1"/>
</dbReference>
<organism evidence="9 10">
    <name type="scientific">Glycomyces albidus</name>
    <dbReference type="NCBI Taxonomy" id="2656774"/>
    <lineage>
        <taxon>Bacteria</taxon>
        <taxon>Bacillati</taxon>
        <taxon>Actinomycetota</taxon>
        <taxon>Actinomycetes</taxon>
        <taxon>Glycomycetales</taxon>
        <taxon>Glycomycetaceae</taxon>
        <taxon>Glycomyces</taxon>
    </lineage>
</organism>
<dbReference type="Gene3D" id="3.30.1130.10">
    <property type="match status" value="1"/>
</dbReference>
<keyword evidence="4 6" id="KW-0289">Folate biosynthesis</keyword>
<evidence type="ECO:0000256" key="7">
    <source>
        <dbReference type="SAM" id="MobiDB-lite"/>
    </source>
</evidence>
<dbReference type="SUPFAM" id="SSF55620">
    <property type="entry name" value="Tetrahydrobiopterin biosynthesis enzymes-like"/>
    <property type="match status" value="1"/>
</dbReference>
<dbReference type="Pfam" id="PF02152">
    <property type="entry name" value="FolB"/>
    <property type="match status" value="1"/>
</dbReference>
<feature type="region of interest" description="Disordered" evidence="7">
    <location>
        <begin position="1"/>
        <end position="169"/>
    </location>
</feature>
<dbReference type="NCBIfam" id="TIGR00525">
    <property type="entry name" value="folB"/>
    <property type="match status" value="1"/>
</dbReference>
<evidence type="ECO:0000256" key="4">
    <source>
        <dbReference type="ARBA" id="ARBA00022909"/>
    </source>
</evidence>
<proteinExistence type="inferred from homology"/>
<dbReference type="PANTHER" id="PTHR42844:SF1">
    <property type="entry name" value="DIHYDRONEOPTERIN ALDOLASE 1-RELATED"/>
    <property type="match status" value="1"/>
</dbReference>
<dbReference type="AlphaFoldDB" id="A0A6L5GC63"/>
<sequence length="304" mass="33379">MAVAAQVDAAGVPADPREPRARRRRRPDPAARLPHRDDQGAARQADPRRRADPRPAAEPRPVVEVRPVHGRRRGRRRDRRGPPVRPRRRVPRTPGLVRREPAAAADPPGRGGPRRRDVVLRAHPRGLAAPRGRRARAARRDRRGRRDALTGPRPARHPSPLTGRARSSRLRRVDTDVITLTGLRVHGRHGVFDFERDTGQDFIVDVALRTSTAEAAASDDLRDTVDYGALADALAAIVAGEPVNLIETLAERLADACLAIDGVGSATVTVHKPQAPIAQRFTDVAVTIERDRSTARRLRGKEAP</sequence>
<evidence type="ECO:0000313" key="9">
    <source>
        <dbReference type="EMBL" id="MQM27267.1"/>
    </source>
</evidence>
<evidence type="ECO:0000256" key="6">
    <source>
        <dbReference type="RuleBase" id="RU362079"/>
    </source>
</evidence>
<dbReference type="EMBL" id="WIAO01000022">
    <property type="protein sequence ID" value="MQM27267.1"/>
    <property type="molecule type" value="Genomic_DNA"/>
</dbReference>
<comment type="similarity">
    <text evidence="3 6">Belongs to the DHNA family.</text>
</comment>
<feature type="compositionally biased region" description="Low complexity" evidence="7">
    <location>
        <begin position="92"/>
        <end position="108"/>
    </location>
</feature>
<gene>
    <name evidence="9" type="primary">folB</name>
    <name evidence="9" type="ORF">GFD30_17040</name>
</gene>
<feature type="compositionally biased region" description="Basic residues" evidence="7">
    <location>
        <begin position="68"/>
        <end position="79"/>
    </location>
</feature>
<dbReference type="NCBIfam" id="TIGR00526">
    <property type="entry name" value="folB_dom"/>
    <property type="match status" value="1"/>
</dbReference>
<protein>
    <recommendedName>
        <fullName evidence="6">7,8-dihydroneopterin aldolase</fullName>
        <ecNumber evidence="6">4.1.2.25</ecNumber>
    </recommendedName>
</protein>
<keyword evidence="10" id="KW-1185">Reference proteome</keyword>
<evidence type="ECO:0000256" key="2">
    <source>
        <dbReference type="ARBA" id="ARBA00005013"/>
    </source>
</evidence>
<dbReference type="UniPathway" id="UPA00077">
    <property type="reaction ID" value="UER00154"/>
</dbReference>
<evidence type="ECO:0000256" key="1">
    <source>
        <dbReference type="ARBA" id="ARBA00001353"/>
    </source>
</evidence>